<reference evidence="12" key="1">
    <citation type="submission" date="2023-03" db="EMBL/GenBank/DDBJ databases">
        <authorList>
            <person name="Steffen K."/>
            <person name="Cardenas P."/>
        </authorList>
    </citation>
    <scope>NUCLEOTIDE SEQUENCE</scope>
</reference>
<accession>A0AA35TJ60</accession>
<dbReference type="InterPro" id="IPR015422">
    <property type="entry name" value="PyrdxlP-dep_Trfase_small"/>
</dbReference>
<evidence type="ECO:0000256" key="5">
    <source>
        <dbReference type="ARBA" id="ARBA00022605"/>
    </source>
</evidence>
<evidence type="ECO:0000256" key="4">
    <source>
        <dbReference type="ARBA" id="ARBA00022576"/>
    </source>
</evidence>
<evidence type="ECO:0000256" key="8">
    <source>
        <dbReference type="ARBA" id="ARBA00023102"/>
    </source>
</evidence>
<dbReference type="GO" id="GO:0030170">
    <property type="term" value="F:pyridoxal phosphate binding"/>
    <property type="evidence" value="ECO:0007669"/>
    <property type="project" value="InterPro"/>
</dbReference>
<keyword evidence="4 12" id="KW-0032">Aminotransferase</keyword>
<dbReference type="AlphaFoldDB" id="A0AA35TJ60"/>
<protein>
    <recommendedName>
        <fullName evidence="3">histidinol-phosphate transaminase</fullName>
        <ecNumber evidence="3">2.6.1.9</ecNumber>
    </recommendedName>
    <alternativeName>
        <fullName evidence="9">Imidazole acetol-phosphate transaminase</fullName>
    </alternativeName>
</protein>
<dbReference type="InterPro" id="IPR015421">
    <property type="entry name" value="PyrdxlP-dep_Trfase_major"/>
</dbReference>
<dbReference type="HAMAP" id="MF_01023">
    <property type="entry name" value="HisC_aminotrans_2"/>
    <property type="match status" value="1"/>
</dbReference>
<dbReference type="InterPro" id="IPR015424">
    <property type="entry name" value="PyrdxlP-dep_Trfase"/>
</dbReference>
<comment type="caution">
    <text evidence="12">The sequence shown here is derived from an EMBL/GenBank/DDBJ whole genome shotgun (WGS) entry which is preliminary data.</text>
</comment>
<evidence type="ECO:0000313" key="12">
    <source>
        <dbReference type="EMBL" id="CAI8049275.1"/>
    </source>
</evidence>
<keyword evidence="7" id="KW-0663">Pyridoxal phosphate</keyword>
<comment type="cofactor">
    <cofactor evidence="1">
        <name>pyridoxal 5'-phosphate</name>
        <dbReference type="ChEBI" id="CHEBI:597326"/>
    </cofactor>
</comment>
<dbReference type="CDD" id="cd00609">
    <property type="entry name" value="AAT_like"/>
    <property type="match status" value="1"/>
</dbReference>
<keyword evidence="13" id="KW-1185">Reference proteome</keyword>
<evidence type="ECO:0000256" key="7">
    <source>
        <dbReference type="ARBA" id="ARBA00022898"/>
    </source>
</evidence>
<dbReference type="GO" id="GO:0000105">
    <property type="term" value="P:L-histidine biosynthetic process"/>
    <property type="evidence" value="ECO:0007669"/>
    <property type="project" value="UniProtKB-KW"/>
</dbReference>
<evidence type="ECO:0000256" key="6">
    <source>
        <dbReference type="ARBA" id="ARBA00022679"/>
    </source>
</evidence>
<dbReference type="SUPFAM" id="SSF53383">
    <property type="entry name" value="PLP-dependent transferases"/>
    <property type="match status" value="1"/>
</dbReference>
<evidence type="ECO:0000313" key="13">
    <source>
        <dbReference type="Proteomes" id="UP001174909"/>
    </source>
</evidence>
<name>A0AA35TJ60_GEOBA</name>
<dbReference type="Proteomes" id="UP001174909">
    <property type="component" value="Unassembled WGS sequence"/>
</dbReference>
<dbReference type="GO" id="GO:0004400">
    <property type="term" value="F:histidinol-phosphate transaminase activity"/>
    <property type="evidence" value="ECO:0007669"/>
    <property type="project" value="UniProtKB-EC"/>
</dbReference>
<keyword evidence="5" id="KW-0028">Amino-acid biosynthesis</keyword>
<comment type="pathway">
    <text evidence="2">Amino-acid biosynthesis; L-histidine biosynthesis; L-histidine from 5-phospho-alpha-D-ribose 1-diphosphate: step 7/9.</text>
</comment>
<dbReference type="EMBL" id="CASHTH010003782">
    <property type="protein sequence ID" value="CAI8049275.1"/>
    <property type="molecule type" value="Genomic_DNA"/>
</dbReference>
<gene>
    <name evidence="12" type="ORF">GBAR_LOCUS27119</name>
</gene>
<dbReference type="Gene3D" id="3.40.640.10">
    <property type="entry name" value="Type I PLP-dependent aspartate aminotransferase-like (Major domain)"/>
    <property type="match status" value="1"/>
</dbReference>
<dbReference type="PANTHER" id="PTHR42885:SF2">
    <property type="entry name" value="HISTIDINOL-PHOSPHATE AMINOTRANSFERASE"/>
    <property type="match status" value="1"/>
</dbReference>
<dbReference type="Pfam" id="PF00155">
    <property type="entry name" value="Aminotran_1_2"/>
    <property type="match status" value="1"/>
</dbReference>
<keyword evidence="6" id="KW-0808">Transferase</keyword>
<proteinExistence type="inferred from homology"/>
<evidence type="ECO:0000256" key="3">
    <source>
        <dbReference type="ARBA" id="ARBA00012748"/>
    </source>
</evidence>
<organism evidence="12 13">
    <name type="scientific">Geodia barretti</name>
    <name type="common">Barrett's horny sponge</name>
    <dbReference type="NCBI Taxonomy" id="519541"/>
    <lineage>
        <taxon>Eukaryota</taxon>
        <taxon>Metazoa</taxon>
        <taxon>Porifera</taxon>
        <taxon>Demospongiae</taxon>
        <taxon>Heteroscleromorpha</taxon>
        <taxon>Tetractinellida</taxon>
        <taxon>Astrophorina</taxon>
        <taxon>Geodiidae</taxon>
        <taxon>Geodia</taxon>
    </lineage>
</organism>
<dbReference type="Gene3D" id="3.90.1150.10">
    <property type="entry name" value="Aspartate Aminotransferase, domain 1"/>
    <property type="match status" value="1"/>
</dbReference>
<dbReference type="EC" id="2.6.1.9" evidence="3"/>
<keyword evidence="8" id="KW-0368">Histidine biosynthesis</keyword>
<evidence type="ECO:0000256" key="10">
    <source>
        <dbReference type="ARBA" id="ARBA00047481"/>
    </source>
</evidence>
<sequence length="365" mass="40010">MPDIEDLLLPHIHELKTYQGVSPSETLAEQAGISLDKVIRLNGNENPYGPSPHVAEALGNFRDYNHYPDPAQRNLRAALSEYLGVPDENIVAGNGSDEIIDLLMRMFLAPGDEIIIPVPTFGMYSFSADVAGARAISVRRNDDFDIDIEAITGAITPRTKAIFFPSPNNPTGNLVSEAQSRALLETGLLVVADEAYYEFCGQTLMRLLPEYRNLVVLRTFSKWAGLAGLRIGAGAMDPDLAATMMGMKPPYNVNLAAEIALLASLADTGKLLSRVESIVAERSRLYELLDGIPGIEPWPSQANFILCKMPDGRGLDVYEGMCRRGVFLRYFDNDLLRDYIRVSVGKPEETDAVISGFRAVLGVDD</sequence>
<comment type="catalytic activity">
    <reaction evidence="10">
        <text>L-histidinol phosphate + 2-oxoglutarate = 3-(imidazol-4-yl)-2-oxopropyl phosphate + L-glutamate</text>
        <dbReference type="Rhea" id="RHEA:23744"/>
        <dbReference type="ChEBI" id="CHEBI:16810"/>
        <dbReference type="ChEBI" id="CHEBI:29985"/>
        <dbReference type="ChEBI" id="CHEBI:57766"/>
        <dbReference type="ChEBI" id="CHEBI:57980"/>
        <dbReference type="EC" id="2.6.1.9"/>
    </reaction>
</comment>
<dbReference type="NCBIfam" id="TIGR01141">
    <property type="entry name" value="hisC"/>
    <property type="match status" value="1"/>
</dbReference>
<evidence type="ECO:0000256" key="1">
    <source>
        <dbReference type="ARBA" id="ARBA00001933"/>
    </source>
</evidence>
<dbReference type="InterPro" id="IPR004839">
    <property type="entry name" value="Aminotransferase_I/II_large"/>
</dbReference>
<dbReference type="InterPro" id="IPR005861">
    <property type="entry name" value="HisP_aminotrans"/>
</dbReference>
<evidence type="ECO:0000256" key="2">
    <source>
        <dbReference type="ARBA" id="ARBA00005011"/>
    </source>
</evidence>
<dbReference type="PANTHER" id="PTHR42885">
    <property type="entry name" value="HISTIDINOL-PHOSPHATE AMINOTRANSFERASE-RELATED"/>
    <property type="match status" value="1"/>
</dbReference>
<evidence type="ECO:0000256" key="9">
    <source>
        <dbReference type="ARBA" id="ARBA00030262"/>
    </source>
</evidence>
<evidence type="ECO:0000259" key="11">
    <source>
        <dbReference type="Pfam" id="PF00155"/>
    </source>
</evidence>
<feature type="domain" description="Aminotransferase class I/classII large" evidence="11">
    <location>
        <begin position="37"/>
        <end position="354"/>
    </location>
</feature>